<dbReference type="Proteomes" id="UP000184130">
    <property type="component" value="Unassembled WGS sequence"/>
</dbReference>
<evidence type="ECO:0000313" key="3">
    <source>
        <dbReference type="Proteomes" id="UP000184130"/>
    </source>
</evidence>
<dbReference type="RefSeq" id="WP_073203873.1">
    <property type="nucleotide sequence ID" value="NZ_FRBD01000001.1"/>
</dbReference>
<dbReference type="InterPro" id="IPR050445">
    <property type="entry name" value="Bact_polysacc_biosynth/exp"/>
</dbReference>
<organism evidence="2 3">
    <name type="scientific">Xylanibacter ruminicola</name>
    <name type="common">Prevotella ruminicola</name>
    <dbReference type="NCBI Taxonomy" id="839"/>
    <lineage>
        <taxon>Bacteria</taxon>
        <taxon>Pseudomonadati</taxon>
        <taxon>Bacteroidota</taxon>
        <taxon>Bacteroidia</taxon>
        <taxon>Bacteroidales</taxon>
        <taxon>Prevotellaceae</taxon>
        <taxon>Xylanibacter</taxon>
    </lineage>
</organism>
<dbReference type="AlphaFoldDB" id="A0A1M6RBJ6"/>
<keyword evidence="1" id="KW-0812">Transmembrane</keyword>
<dbReference type="PANTHER" id="PTHR32309">
    <property type="entry name" value="TYROSINE-PROTEIN KINASE"/>
    <property type="match status" value="1"/>
</dbReference>
<gene>
    <name evidence="2" type="ORF">SAMN05216463_101181</name>
</gene>
<keyword evidence="1" id="KW-0472">Membrane</keyword>
<dbReference type="EMBL" id="FRBD01000001">
    <property type="protein sequence ID" value="SHK29865.1"/>
    <property type="molecule type" value="Genomic_DNA"/>
</dbReference>
<evidence type="ECO:0000313" key="2">
    <source>
        <dbReference type="EMBL" id="SHK29865.1"/>
    </source>
</evidence>
<reference evidence="2 3" key="1">
    <citation type="submission" date="2016-11" db="EMBL/GenBank/DDBJ databases">
        <authorList>
            <person name="Jaros S."/>
            <person name="Januszkiewicz K."/>
            <person name="Wedrychowicz H."/>
        </authorList>
    </citation>
    <scope>NUCLEOTIDE SEQUENCE [LARGE SCALE GENOMIC DNA]</scope>
    <source>
        <strain evidence="2 3">KHT3</strain>
    </source>
</reference>
<protein>
    <recommendedName>
        <fullName evidence="4">Chain length determinant protein</fullName>
    </recommendedName>
</protein>
<sequence>MTENKKTTPKRNPIDYGKIYHDLLKYKRLYYIVLSVAFVLSALIMLSIPNYYTCSVKLSPELSNRSASTSSLASLASSFGVKLGNGMGSSSEALFPTLYPDLMASVDFKADLFKILVRPENSEQEYTYYDYKKDFEKKPWWSNVIKDVLGMFKSDEPATSTINPRKLTEKQYEMAAAIGKDITCSVDKKTMVISLSVKDTDPVVCMTMADSTMALLQRYITDYRTSKARVDLEYNKKILSEAKANYEKASRAYAAFADANLHTFQERILQRKSELETEMILQRSVYQQVVAQYQQAEMKLQEDTPAFAVIQASTIPVKKTGPKRSVYCIFFILMAFLGTSLFALNRERDLKMLFGM</sequence>
<dbReference type="GO" id="GO:0005886">
    <property type="term" value="C:plasma membrane"/>
    <property type="evidence" value="ECO:0007669"/>
    <property type="project" value="TreeGrafter"/>
</dbReference>
<proteinExistence type="predicted"/>
<keyword evidence="1" id="KW-1133">Transmembrane helix</keyword>
<feature type="transmembrane region" description="Helical" evidence="1">
    <location>
        <begin position="324"/>
        <end position="344"/>
    </location>
</feature>
<dbReference type="PANTHER" id="PTHR32309:SF13">
    <property type="entry name" value="FERRIC ENTEROBACTIN TRANSPORT PROTEIN FEPE"/>
    <property type="match status" value="1"/>
</dbReference>
<evidence type="ECO:0008006" key="4">
    <source>
        <dbReference type="Google" id="ProtNLM"/>
    </source>
</evidence>
<dbReference type="OrthoDB" id="1522571at2"/>
<evidence type="ECO:0000256" key="1">
    <source>
        <dbReference type="SAM" id="Phobius"/>
    </source>
</evidence>
<accession>A0A1M6RBJ6</accession>
<name>A0A1M6RBJ6_XYLRU</name>
<feature type="transmembrane region" description="Helical" evidence="1">
    <location>
        <begin position="29"/>
        <end position="52"/>
    </location>
</feature>
<dbReference type="GO" id="GO:0004713">
    <property type="term" value="F:protein tyrosine kinase activity"/>
    <property type="evidence" value="ECO:0007669"/>
    <property type="project" value="TreeGrafter"/>
</dbReference>